<dbReference type="SUPFAM" id="SSF54695">
    <property type="entry name" value="POZ domain"/>
    <property type="match status" value="1"/>
</dbReference>
<dbReference type="InterPro" id="IPR011333">
    <property type="entry name" value="SKP1/BTB/POZ_sf"/>
</dbReference>
<feature type="region of interest" description="Disordered" evidence="1">
    <location>
        <begin position="73"/>
        <end position="97"/>
    </location>
</feature>
<reference evidence="3 4" key="1">
    <citation type="submission" date="2020-05" db="EMBL/GenBank/DDBJ databases">
        <title>Identification and distribution of gene clusters putatively required for synthesis of sphingolipid metabolism inhibitors in phylogenetically diverse species of the filamentous fungus Fusarium.</title>
        <authorList>
            <person name="Kim H.-S."/>
            <person name="Busman M."/>
            <person name="Brown D.W."/>
            <person name="Divon H."/>
            <person name="Uhlig S."/>
            <person name="Proctor R.H."/>
        </authorList>
    </citation>
    <scope>NUCLEOTIDE SEQUENCE [LARGE SCALE GENOMIC DNA]</scope>
    <source>
        <strain evidence="3 4">NRRL 20693</strain>
    </source>
</reference>
<dbReference type="Gene3D" id="3.30.710.10">
    <property type="entry name" value="Potassium Channel Kv1.1, Chain A"/>
    <property type="match status" value="1"/>
</dbReference>
<dbReference type="AlphaFoldDB" id="A0A8H5U113"/>
<accession>A0A8H5U113</accession>
<protein>
    <recommendedName>
        <fullName evidence="2">BTB domain-containing protein</fullName>
    </recommendedName>
</protein>
<sequence>MSPSDSAYLAIQEDFQESVSSRKPSGDVFDRHGDTSLVLNTSLARSFHWQRETIWLGLERHVRPLSPLPESLKSEAVSSGENIEVSPTGLQGMDDLNEDNQHLEYSDSLHLQSQNGDDGDDSATHSCTVEIRMLVSGNHLKLASSYFDKMFSGPFIEAETNQSGLRQVTASGWDPEAFKMVLTIMHGYHRQVPKSFSLELLAKVAMVVNYYECHEIIGPYANIWLKKVKSKVPTVYGKDCILCLFISWVFSGSEMFQQMTRLALKHSRKLIEVEDLAIPATLLGKLDRDHNITIYTDPGRRRDQ</sequence>
<evidence type="ECO:0000256" key="1">
    <source>
        <dbReference type="SAM" id="MobiDB-lite"/>
    </source>
</evidence>
<proteinExistence type="predicted"/>
<dbReference type="Proteomes" id="UP000567885">
    <property type="component" value="Unassembled WGS sequence"/>
</dbReference>
<keyword evidence="4" id="KW-1185">Reference proteome</keyword>
<comment type="caution">
    <text evidence="3">The sequence shown here is derived from an EMBL/GenBank/DDBJ whole genome shotgun (WGS) entry which is preliminary data.</text>
</comment>
<gene>
    <name evidence="3" type="ORF">FHETE_926</name>
</gene>
<evidence type="ECO:0000259" key="2">
    <source>
        <dbReference type="Pfam" id="PF00651"/>
    </source>
</evidence>
<dbReference type="InterPro" id="IPR000210">
    <property type="entry name" value="BTB/POZ_dom"/>
</dbReference>
<name>A0A8H5U113_FUSHE</name>
<organism evidence="3 4">
    <name type="scientific">Fusarium heterosporum</name>
    <dbReference type="NCBI Taxonomy" id="42747"/>
    <lineage>
        <taxon>Eukaryota</taxon>
        <taxon>Fungi</taxon>
        <taxon>Dikarya</taxon>
        <taxon>Ascomycota</taxon>
        <taxon>Pezizomycotina</taxon>
        <taxon>Sordariomycetes</taxon>
        <taxon>Hypocreomycetidae</taxon>
        <taxon>Hypocreales</taxon>
        <taxon>Nectriaceae</taxon>
        <taxon>Fusarium</taxon>
        <taxon>Fusarium heterosporum species complex</taxon>
    </lineage>
</organism>
<dbReference type="OrthoDB" id="5326346at2759"/>
<dbReference type="Pfam" id="PF00651">
    <property type="entry name" value="BTB"/>
    <property type="match status" value="1"/>
</dbReference>
<evidence type="ECO:0000313" key="4">
    <source>
        <dbReference type="Proteomes" id="UP000567885"/>
    </source>
</evidence>
<evidence type="ECO:0000313" key="3">
    <source>
        <dbReference type="EMBL" id="KAF5679185.1"/>
    </source>
</evidence>
<feature type="domain" description="BTB" evidence="2">
    <location>
        <begin position="140"/>
        <end position="215"/>
    </location>
</feature>
<dbReference type="EMBL" id="JAAGWQ010000013">
    <property type="protein sequence ID" value="KAF5679185.1"/>
    <property type="molecule type" value="Genomic_DNA"/>
</dbReference>